<dbReference type="Proteomes" id="UP000664466">
    <property type="component" value="Unassembled WGS sequence"/>
</dbReference>
<reference evidence="3" key="2">
    <citation type="submission" date="2021-04" db="EMBL/GenBank/DDBJ databases">
        <title>Complete Genome and methylome analysis of Thiothrix fructosivorans ATCC 49748.</title>
        <authorList>
            <person name="Fomenkov A."/>
            <person name="Sun L."/>
            <person name="Vincze T."/>
            <person name="Grabovich M.Y."/>
            <person name="Roberts R.J."/>
        </authorList>
    </citation>
    <scope>NUCLEOTIDE SEQUENCE</scope>
    <source>
        <strain evidence="3">ATCC 49748</strain>
    </source>
</reference>
<evidence type="ECO:0000313" key="4">
    <source>
        <dbReference type="Proteomes" id="UP000664466"/>
    </source>
</evidence>
<dbReference type="PRINTS" id="PR00598">
    <property type="entry name" value="HTHMARR"/>
</dbReference>
<dbReference type="RefSeq" id="WP_207250287.1">
    <property type="nucleotide sequence ID" value="NZ_JAFMPM010000006.1"/>
</dbReference>
<dbReference type="EMBL" id="JAFMPM010000006">
    <property type="protein sequence ID" value="MBO0612592.1"/>
    <property type="molecule type" value="Genomic_DNA"/>
</dbReference>
<gene>
    <name evidence="3" type="ORF">J1836_006255</name>
    <name evidence="2" type="ORF">J1836_06570</name>
</gene>
<accession>A0A8B0SQH1</accession>
<protein>
    <submittedName>
        <fullName evidence="3">MarR family transcriptional regulator</fullName>
    </submittedName>
</protein>
<feature type="domain" description="HTH marR-type" evidence="1">
    <location>
        <begin position="11"/>
        <end position="143"/>
    </location>
</feature>
<evidence type="ECO:0000259" key="1">
    <source>
        <dbReference type="PROSITE" id="PS50995"/>
    </source>
</evidence>
<dbReference type="InterPro" id="IPR036390">
    <property type="entry name" value="WH_DNA-bd_sf"/>
</dbReference>
<dbReference type="PANTHER" id="PTHR33164">
    <property type="entry name" value="TRANSCRIPTIONAL REGULATOR, MARR FAMILY"/>
    <property type="match status" value="1"/>
</dbReference>
<dbReference type="Pfam" id="PF01047">
    <property type="entry name" value="MarR"/>
    <property type="match status" value="1"/>
</dbReference>
<evidence type="ECO:0000313" key="2">
    <source>
        <dbReference type="EMBL" id="MBO0612592.1"/>
    </source>
</evidence>
<dbReference type="Gene3D" id="1.10.10.10">
    <property type="entry name" value="Winged helix-like DNA-binding domain superfamily/Winged helix DNA-binding domain"/>
    <property type="match status" value="1"/>
</dbReference>
<organism evidence="3">
    <name type="scientific">Thiothrix fructosivorans</name>
    <dbReference type="NCBI Taxonomy" id="111770"/>
    <lineage>
        <taxon>Bacteria</taxon>
        <taxon>Pseudomonadati</taxon>
        <taxon>Pseudomonadota</taxon>
        <taxon>Gammaproteobacteria</taxon>
        <taxon>Thiotrichales</taxon>
        <taxon>Thiotrichaceae</taxon>
        <taxon>Thiothrix</taxon>
    </lineage>
</organism>
<sequence length="153" mass="17299">MSSDTSLSNLETHLGYWLRTVSNAVSYSFSRKLETEGVTVAEWVFMRILYDFDSLPPTLLAERMGMTKGAITKLADRLIEKNLVERKANPADKRAQTLALKPEGRSLIPRLAALADDNDNAFFGVLEDSERNELERLLRKIIERRGLTDVPTD</sequence>
<name>A0A8B0SQH1_9GAMM</name>
<dbReference type="PANTHER" id="PTHR33164:SF43">
    <property type="entry name" value="HTH-TYPE TRANSCRIPTIONAL REPRESSOR YETL"/>
    <property type="match status" value="1"/>
</dbReference>
<proteinExistence type="predicted"/>
<dbReference type="InterPro" id="IPR036388">
    <property type="entry name" value="WH-like_DNA-bd_sf"/>
</dbReference>
<dbReference type="GO" id="GO:0006950">
    <property type="term" value="P:response to stress"/>
    <property type="evidence" value="ECO:0007669"/>
    <property type="project" value="TreeGrafter"/>
</dbReference>
<keyword evidence="4" id="KW-1185">Reference proteome</keyword>
<dbReference type="PROSITE" id="PS50995">
    <property type="entry name" value="HTH_MARR_2"/>
    <property type="match status" value="1"/>
</dbReference>
<dbReference type="InterPro" id="IPR039422">
    <property type="entry name" value="MarR/SlyA-like"/>
</dbReference>
<dbReference type="SMART" id="SM00347">
    <property type="entry name" value="HTH_MARR"/>
    <property type="match status" value="1"/>
</dbReference>
<dbReference type="SUPFAM" id="SSF46785">
    <property type="entry name" value="Winged helix' DNA-binding domain"/>
    <property type="match status" value="1"/>
</dbReference>
<reference evidence="2 4" key="1">
    <citation type="submission" date="2021-03" db="EMBL/GenBank/DDBJ databases">
        <title>Draft genome and methylome analysis of Thiotrix fructosivoruns ATCC 49748.</title>
        <authorList>
            <person name="Fomenkov A."/>
            <person name="Grabovich M.Y."/>
            <person name="Roberts R.J."/>
        </authorList>
    </citation>
    <scope>NUCLEOTIDE SEQUENCE [LARGE SCALE GENOMIC DNA]</scope>
    <source>
        <strain evidence="2 4">ATCC 49748</strain>
    </source>
</reference>
<evidence type="ECO:0000313" key="3">
    <source>
        <dbReference type="EMBL" id="QTX11937.1"/>
    </source>
</evidence>
<dbReference type="GO" id="GO:0003700">
    <property type="term" value="F:DNA-binding transcription factor activity"/>
    <property type="evidence" value="ECO:0007669"/>
    <property type="project" value="InterPro"/>
</dbReference>
<dbReference type="EMBL" id="CP072748">
    <property type="protein sequence ID" value="QTX11937.1"/>
    <property type="molecule type" value="Genomic_DNA"/>
</dbReference>
<dbReference type="InterPro" id="IPR000835">
    <property type="entry name" value="HTH_MarR-typ"/>
</dbReference>
<dbReference type="AlphaFoldDB" id="A0A8B0SQH1"/>